<gene>
    <name evidence="5" type="ORF">A2827_03845</name>
</gene>
<dbReference type="Gene3D" id="3.30.1360.20">
    <property type="entry name" value="Transcriptional coactivator/pterin dehydratase"/>
    <property type="match status" value="1"/>
</dbReference>
<dbReference type="GO" id="GO:0008124">
    <property type="term" value="F:4-alpha-hydroxytetrahydrobiopterin dehydratase activity"/>
    <property type="evidence" value="ECO:0007669"/>
    <property type="project" value="UniProtKB-UniRule"/>
</dbReference>
<comment type="caution">
    <text evidence="5">The sequence shown here is derived from an EMBL/GenBank/DDBJ whole genome shotgun (WGS) entry which is preliminary data.</text>
</comment>
<evidence type="ECO:0000256" key="2">
    <source>
        <dbReference type="ARBA" id="ARBA00006472"/>
    </source>
</evidence>
<comment type="similarity">
    <text evidence="2 4">Belongs to the pterin-4-alpha-carbinolamine dehydratase family.</text>
</comment>
<dbReference type="InterPro" id="IPR001533">
    <property type="entry name" value="Pterin_deHydtase"/>
</dbReference>
<dbReference type="HAMAP" id="MF_00434">
    <property type="entry name" value="Pterin_4_alpha"/>
    <property type="match status" value="1"/>
</dbReference>
<reference evidence="5 6" key="1">
    <citation type="journal article" date="2016" name="Nat. Commun.">
        <title>Thousands of microbial genomes shed light on interconnected biogeochemical processes in an aquifer system.</title>
        <authorList>
            <person name="Anantharaman K."/>
            <person name="Brown C.T."/>
            <person name="Hug L.A."/>
            <person name="Sharon I."/>
            <person name="Castelle C.J."/>
            <person name="Probst A.J."/>
            <person name="Thomas B.C."/>
            <person name="Singh A."/>
            <person name="Wilkins M.J."/>
            <person name="Karaoz U."/>
            <person name="Brodie E.L."/>
            <person name="Williams K.H."/>
            <person name="Hubbard S.S."/>
            <person name="Banfield J.F."/>
        </authorList>
    </citation>
    <scope>NUCLEOTIDE SEQUENCE [LARGE SCALE GENOMIC DNA]</scope>
</reference>
<dbReference type="PANTHER" id="PTHR12599">
    <property type="entry name" value="PTERIN-4-ALPHA-CARBINOLAMINE DEHYDRATASE"/>
    <property type="match status" value="1"/>
</dbReference>
<dbReference type="EC" id="4.2.1.96" evidence="4"/>
<evidence type="ECO:0000256" key="1">
    <source>
        <dbReference type="ARBA" id="ARBA00001554"/>
    </source>
</evidence>
<organism evidence="5 6">
    <name type="scientific">Candidatus Spechtbacteria bacterium RIFCSPHIGHO2_01_FULL_43_30</name>
    <dbReference type="NCBI Taxonomy" id="1802158"/>
    <lineage>
        <taxon>Bacteria</taxon>
        <taxon>Candidatus Spechtiibacteriota</taxon>
    </lineage>
</organism>
<evidence type="ECO:0000256" key="3">
    <source>
        <dbReference type="ARBA" id="ARBA00023239"/>
    </source>
</evidence>
<comment type="catalytic activity">
    <reaction evidence="1 4">
        <text>(4aS,6R)-4a-hydroxy-L-erythro-5,6,7,8-tetrahydrobiopterin = (6R)-L-erythro-6,7-dihydrobiopterin + H2O</text>
        <dbReference type="Rhea" id="RHEA:11920"/>
        <dbReference type="ChEBI" id="CHEBI:15377"/>
        <dbReference type="ChEBI" id="CHEBI:15642"/>
        <dbReference type="ChEBI" id="CHEBI:43120"/>
        <dbReference type="EC" id="4.2.1.96"/>
    </reaction>
</comment>
<dbReference type="SUPFAM" id="SSF55248">
    <property type="entry name" value="PCD-like"/>
    <property type="match status" value="1"/>
</dbReference>
<sequence>MDELLNKKCKPCEGGTPPLSVEAATGYLSQVGAEWILEGNIEIKRNFKFKNFRGAIDFVNSIADIAENENHHPDIIINYNRVTLKLTTHAIKGLSENDFIVARKIDNLIAKSV</sequence>
<protein>
    <recommendedName>
        <fullName evidence="4">Putative pterin-4-alpha-carbinolamine dehydratase</fullName>
        <shortName evidence="4">PHS</shortName>
        <ecNumber evidence="4">4.2.1.96</ecNumber>
    </recommendedName>
    <alternativeName>
        <fullName evidence="4">4-alpha-hydroxy-tetrahydropterin dehydratase</fullName>
    </alternativeName>
    <alternativeName>
        <fullName evidence="4">Pterin carbinolamine dehydratase</fullName>
        <shortName evidence="4">PCD</shortName>
    </alternativeName>
</protein>
<dbReference type="Proteomes" id="UP000177932">
    <property type="component" value="Unassembled WGS sequence"/>
</dbReference>
<dbReference type="CDD" id="cd00488">
    <property type="entry name" value="PCD_DCoH"/>
    <property type="match status" value="1"/>
</dbReference>
<keyword evidence="3 4" id="KW-0456">Lyase</keyword>
<dbReference type="AlphaFoldDB" id="A0A1G2H8R4"/>
<dbReference type="InterPro" id="IPR036428">
    <property type="entry name" value="PCD_sf"/>
</dbReference>
<proteinExistence type="inferred from homology"/>
<dbReference type="EMBL" id="MHOD01000010">
    <property type="protein sequence ID" value="OGZ58338.1"/>
    <property type="molecule type" value="Genomic_DNA"/>
</dbReference>
<dbReference type="GO" id="GO:0006729">
    <property type="term" value="P:tetrahydrobiopterin biosynthetic process"/>
    <property type="evidence" value="ECO:0007669"/>
    <property type="project" value="InterPro"/>
</dbReference>
<evidence type="ECO:0000256" key="4">
    <source>
        <dbReference type="HAMAP-Rule" id="MF_00434"/>
    </source>
</evidence>
<dbReference type="NCBIfam" id="NF002017">
    <property type="entry name" value="PRK00823.1-2"/>
    <property type="match status" value="1"/>
</dbReference>
<evidence type="ECO:0000313" key="5">
    <source>
        <dbReference type="EMBL" id="OGZ58338.1"/>
    </source>
</evidence>
<dbReference type="STRING" id="1802158.A2827_03845"/>
<name>A0A1G2H8R4_9BACT</name>
<evidence type="ECO:0000313" key="6">
    <source>
        <dbReference type="Proteomes" id="UP000177932"/>
    </source>
</evidence>
<dbReference type="PANTHER" id="PTHR12599:SF0">
    <property type="entry name" value="PTERIN-4-ALPHA-CARBINOLAMINE DEHYDRATASE"/>
    <property type="match status" value="1"/>
</dbReference>
<dbReference type="Pfam" id="PF01329">
    <property type="entry name" value="Pterin_4a"/>
    <property type="match status" value="1"/>
</dbReference>
<accession>A0A1G2H8R4</accession>